<dbReference type="EMBL" id="SSTD01015314">
    <property type="protein sequence ID" value="TYK02893.1"/>
    <property type="molecule type" value="Genomic_DNA"/>
</dbReference>
<evidence type="ECO:0000313" key="5">
    <source>
        <dbReference type="Proteomes" id="UP000321947"/>
    </source>
</evidence>
<evidence type="ECO:0000313" key="2">
    <source>
        <dbReference type="EMBL" id="KAA0033938.1"/>
    </source>
</evidence>
<dbReference type="InterPro" id="IPR005162">
    <property type="entry name" value="Retrotrans_gag_dom"/>
</dbReference>
<dbReference type="Proteomes" id="UP000321393">
    <property type="component" value="Unassembled WGS sequence"/>
</dbReference>
<dbReference type="Proteomes" id="UP000321947">
    <property type="component" value="Unassembled WGS sequence"/>
</dbReference>
<name>A0A5D3BTA2_CUCMM</name>
<dbReference type="EMBL" id="SSTE01020563">
    <property type="protein sequence ID" value="KAA0033938.1"/>
    <property type="molecule type" value="Genomic_DNA"/>
</dbReference>
<feature type="domain" description="Retrotransposon gag" evidence="1">
    <location>
        <begin position="36"/>
        <end position="125"/>
    </location>
</feature>
<reference evidence="4 5" key="1">
    <citation type="submission" date="2019-08" db="EMBL/GenBank/DDBJ databases">
        <title>Draft genome sequences of two oriental melons (Cucumis melo L. var makuwa).</title>
        <authorList>
            <person name="Kwon S.-Y."/>
        </authorList>
    </citation>
    <scope>NUCLEOTIDE SEQUENCE [LARGE SCALE GENOMIC DNA]</scope>
    <source>
        <strain evidence="5">cv. Chang Bougi</strain>
        <strain evidence="4">cv. SW 3</strain>
        <tissue evidence="3">Leaf</tissue>
    </source>
</reference>
<gene>
    <name evidence="3" type="ORF">E5676_scaffold968G00350</name>
    <name evidence="2" type="ORF">E6C27_scaffold43059G001340</name>
</gene>
<dbReference type="PANTHER" id="PTHR35046:SF9">
    <property type="entry name" value="RNA-DIRECTED DNA POLYMERASE"/>
    <property type="match status" value="1"/>
</dbReference>
<evidence type="ECO:0000313" key="4">
    <source>
        <dbReference type="Proteomes" id="UP000321393"/>
    </source>
</evidence>
<dbReference type="Pfam" id="PF03732">
    <property type="entry name" value="Retrotrans_gag"/>
    <property type="match status" value="1"/>
</dbReference>
<dbReference type="AlphaFoldDB" id="A0A5D3BTA2"/>
<evidence type="ECO:0000313" key="3">
    <source>
        <dbReference type="EMBL" id="TYK02893.1"/>
    </source>
</evidence>
<protein>
    <recommendedName>
        <fullName evidence="1">Retrotransposon gag domain-containing protein</fullName>
    </recommendedName>
</protein>
<dbReference type="OrthoDB" id="1731207at2759"/>
<accession>A0A5D3BTA2</accession>
<evidence type="ECO:0000259" key="1">
    <source>
        <dbReference type="Pfam" id="PF03732"/>
    </source>
</evidence>
<dbReference type="PANTHER" id="PTHR35046">
    <property type="entry name" value="ZINC KNUCKLE (CCHC-TYPE) FAMILY PROTEIN"/>
    <property type="match status" value="1"/>
</dbReference>
<sequence>MPMRVKVLIVWMRTKLPYLGYLEEKNDVLVVTSMEDEYAQTWWDKLMSSRRRNLEAPIDSWYEFKESMRRRFVHFHKDNAQRLQSLKQGSKSVEDYCKEMYVLMDHLDLDEDIEALVAQFLNGINVEIADQVDLQPYGDIEEMLHITIKIEKKIQRKS</sequence>
<organism evidence="3 5">
    <name type="scientific">Cucumis melo var. makuwa</name>
    <name type="common">Oriental melon</name>
    <dbReference type="NCBI Taxonomy" id="1194695"/>
    <lineage>
        <taxon>Eukaryota</taxon>
        <taxon>Viridiplantae</taxon>
        <taxon>Streptophyta</taxon>
        <taxon>Embryophyta</taxon>
        <taxon>Tracheophyta</taxon>
        <taxon>Spermatophyta</taxon>
        <taxon>Magnoliopsida</taxon>
        <taxon>eudicotyledons</taxon>
        <taxon>Gunneridae</taxon>
        <taxon>Pentapetalae</taxon>
        <taxon>rosids</taxon>
        <taxon>fabids</taxon>
        <taxon>Cucurbitales</taxon>
        <taxon>Cucurbitaceae</taxon>
        <taxon>Benincaseae</taxon>
        <taxon>Cucumis</taxon>
    </lineage>
</organism>
<proteinExistence type="predicted"/>
<comment type="caution">
    <text evidence="3">The sequence shown here is derived from an EMBL/GenBank/DDBJ whole genome shotgun (WGS) entry which is preliminary data.</text>
</comment>